<evidence type="ECO:0000256" key="1">
    <source>
        <dbReference type="ARBA" id="ARBA00022741"/>
    </source>
</evidence>
<dbReference type="GO" id="GO:0016787">
    <property type="term" value="F:hydrolase activity"/>
    <property type="evidence" value="ECO:0007669"/>
    <property type="project" value="UniProtKB-KW"/>
</dbReference>
<dbReference type="InterPro" id="IPR011604">
    <property type="entry name" value="PDDEXK-like_dom_sf"/>
</dbReference>
<keyword evidence="5" id="KW-0067">ATP-binding</keyword>
<evidence type="ECO:0000313" key="9">
    <source>
        <dbReference type="EMBL" id="CUN80370.1"/>
    </source>
</evidence>
<proteinExistence type="predicted"/>
<evidence type="ECO:0000256" key="7">
    <source>
        <dbReference type="ARBA" id="ARBA00023204"/>
    </source>
</evidence>
<dbReference type="AlphaFoldDB" id="A0A173ZXQ4"/>
<sequence>MTEISQKIRQVTEEDKGLPYLSYSKESNFDHCPLSHKLKYVDKNFSKKSSLPMEIGSILHKALELKGRMIMEGKTVDYDYLKSITEEGYLETDEKSDNHILGIKDLKKKYYDEFFTADSKSGMNYSEKMDIFYNKVLPSRIDSKEWTPVAVEQRFEFVYDDRVIIHGFIDRVDKNAKEQLRITDYKSSKAVFRDADIKTPMQHVIYDLACIHLYGQPATDHVYDFILIDAIQGADEGVCTKGYLNRGIKKLDKVLNEMDEMEIKGEYPPKPTPLCYWCPFHSTSPNADPKFSGLCQYHSLWTPEKKSFAVLNPYGQEIKKETKRKLVF</sequence>
<dbReference type="Pfam" id="PF12705">
    <property type="entry name" value="PDDEXK_1"/>
    <property type="match status" value="1"/>
</dbReference>
<reference evidence="9 10" key="1">
    <citation type="submission" date="2015-09" db="EMBL/GenBank/DDBJ databases">
        <authorList>
            <consortium name="Pathogen Informatics"/>
        </authorList>
    </citation>
    <scope>NUCLEOTIDE SEQUENCE [LARGE SCALE GENOMIC DNA]</scope>
    <source>
        <strain evidence="9 10">2789STDY5608838</strain>
    </source>
</reference>
<evidence type="ECO:0000259" key="8">
    <source>
        <dbReference type="Pfam" id="PF12705"/>
    </source>
</evidence>
<evidence type="ECO:0000256" key="5">
    <source>
        <dbReference type="ARBA" id="ARBA00022840"/>
    </source>
</evidence>
<dbReference type="Gene3D" id="3.90.320.10">
    <property type="match status" value="1"/>
</dbReference>
<keyword evidence="6" id="KW-0238">DNA-binding</keyword>
<dbReference type="GO" id="GO:0006281">
    <property type="term" value="P:DNA repair"/>
    <property type="evidence" value="ECO:0007669"/>
    <property type="project" value="UniProtKB-KW"/>
</dbReference>
<evidence type="ECO:0000256" key="3">
    <source>
        <dbReference type="ARBA" id="ARBA00022801"/>
    </source>
</evidence>
<dbReference type="EMBL" id="CYZA01000006">
    <property type="protein sequence ID" value="CUN80370.1"/>
    <property type="molecule type" value="Genomic_DNA"/>
</dbReference>
<keyword evidence="2" id="KW-0227">DNA damage</keyword>
<protein>
    <submittedName>
        <fullName evidence="9">Inactivated superfamily I helicase</fullName>
    </submittedName>
</protein>
<evidence type="ECO:0000256" key="6">
    <source>
        <dbReference type="ARBA" id="ARBA00023125"/>
    </source>
</evidence>
<gene>
    <name evidence="9" type="ORF">ERS852395_01360</name>
</gene>
<feature type="domain" description="PD-(D/E)XK endonuclease-like" evidence="8">
    <location>
        <begin position="21"/>
        <end position="282"/>
    </location>
</feature>
<dbReference type="RefSeq" id="WP_055053119.1">
    <property type="nucleotide sequence ID" value="NZ_CYZA01000006.1"/>
</dbReference>
<keyword evidence="7" id="KW-0234">DNA repair</keyword>
<dbReference type="GO" id="GO:0004386">
    <property type="term" value="F:helicase activity"/>
    <property type="evidence" value="ECO:0007669"/>
    <property type="project" value="UniProtKB-KW"/>
</dbReference>
<dbReference type="Proteomes" id="UP000095447">
    <property type="component" value="Unassembled WGS sequence"/>
</dbReference>
<keyword evidence="3" id="KW-0378">Hydrolase</keyword>
<evidence type="ECO:0000313" key="10">
    <source>
        <dbReference type="Proteomes" id="UP000095447"/>
    </source>
</evidence>
<dbReference type="InterPro" id="IPR038726">
    <property type="entry name" value="PDDEXK_AddAB-type"/>
</dbReference>
<keyword evidence="4 9" id="KW-0347">Helicase</keyword>
<evidence type="ECO:0000256" key="4">
    <source>
        <dbReference type="ARBA" id="ARBA00022806"/>
    </source>
</evidence>
<organism evidence="9 10">
    <name type="scientific">Blautia obeum</name>
    <dbReference type="NCBI Taxonomy" id="40520"/>
    <lineage>
        <taxon>Bacteria</taxon>
        <taxon>Bacillati</taxon>
        <taxon>Bacillota</taxon>
        <taxon>Clostridia</taxon>
        <taxon>Lachnospirales</taxon>
        <taxon>Lachnospiraceae</taxon>
        <taxon>Blautia</taxon>
    </lineage>
</organism>
<dbReference type="GO" id="GO:0003677">
    <property type="term" value="F:DNA binding"/>
    <property type="evidence" value="ECO:0007669"/>
    <property type="project" value="UniProtKB-KW"/>
</dbReference>
<evidence type="ECO:0000256" key="2">
    <source>
        <dbReference type="ARBA" id="ARBA00022763"/>
    </source>
</evidence>
<accession>A0A173ZXQ4</accession>
<name>A0A173ZXQ4_9FIRM</name>
<dbReference type="GO" id="GO:0005524">
    <property type="term" value="F:ATP binding"/>
    <property type="evidence" value="ECO:0007669"/>
    <property type="project" value="UniProtKB-KW"/>
</dbReference>
<keyword evidence="1" id="KW-0547">Nucleotide-binding</keyword>